<gene>
    <name evidence="2" type="ORF">ACFQZS_05735</name>
</gene>
<dbReference type="GO" id="GO:0016757">
    <property type="term" value="F:glycosyltransferase activity"/>
    <property type="evidence" value="ECO:0007669"/>
    <property type="project" value="UniProtKB-KW"/>
</dbReference>
<dbReference type="Gene3D" id="3.90.550.10">
    <property type="entry name" value="Spore Coat Polysaccharide Biosynthesis Protein SpsA, Chain A"/>
    <property type="match status" value="1"/>
</dbReference>
<dbReference type="Pfam" id="PF00535">
    <property type="entry name" value="Glycos_transf_2"/>
    <property type="match status" value="1"/>
</dbReference>
<protein>
    <submittedName>
        <fullName evidence="2">Glycosyltransferase</fullName>
        <ecNumber evidence="2">2.4.-.-</ecNumber>
    </submittedName>
</protein>
<keyword evidence="2" id="KW-0808">Transferase</keyword>
<dbReference type="PANTHER" id="PTHR43685">
    <property type="entry name" value="GLYCOSYLTRANSFERASE"/>
    <property type="match status" value="1"/>
</dbReference>
<dbReference type="EC" id="2.4.-.-" evidence="2"/>
<comment type="caution">
    <text evidence="2">The sequence shown here is derived from an EMBL/GenBank/DDBJ whole genome shotgun (WGS) entry which is preliminary data.</text>
</comment>
<dbReference type="Proteomes" id="UP001596958">
    <property type="component" value="Unassembled WGS sequence"/>
</dbReference>
<evidence type="ECO:0000313" key="2">
    <source>
        <dbReference type="EMBL" id="MFD0749635.1"/>
    </source>
</evidence>
<keyword evidence="2" id="KW-0328">Glycosyltransferase</keyword>
<dbReference type="RefSeq" id="WP_377098177.1">
    <property type="nucleotide sequence ID" value="NZ_JBHTHU010000005.1"/>
</dbReference>
<dbReference type="SUPFAM" id="SSF53448">
    <property type="entry name" value="Nucleotide-diphospho-sugar transferases"/>
    <property type="match status" value="1"/>
</dbReference>
<organism evidence="2 3">
    <name type="scientific">Mucilaginibacter calamicampi</name>
    <dbReference type="NCBI Taxonomy" id="1302352"/>
    <lineage>
        <taxon>Bacteria</taxon>
        <taxon>Pseudomonadati</taxon>
        <taxon>Bacteroidota</taxon>
        <taxon>Sphingobacteriia</taxon>
        <taxon>Sphingobacteriales</taxon>
        <taxon>Sphingobacteriaceae</taxon>
        <taxon>Mucilaginibacter</taxon>
    </lineage>
</organism>
<feature type="domain" description="Glycosyltransferase 2-like" evidence="1">
    <location>
        <begin position="9"/>
        <end position="122"/>
    </location>
</feature>
<sequence length="322" mass="36656">MANVAPLISVVFTSYNHERYLKQAVDSLIGQTFKDFELIIIDDCSTDNSRTILQSYAQHPNVKLNLLEKNTGSYVKSSHLGALKATGKYILFAQCDDFSESEQLAVLAEKALQFPSAGVIFSKSRLIDQDGKNLGDDYQIRNMSFKKRCKSDTLLQGQEMRSFLSYACVIPNLSAALINRDLYFKSGGLPEKFSMAADWALWLALSELTDFFYVSEVLNNFRQHAATIRSKTKLDKQLSEILNVFTEHSLKFRLNKTQQNAMMVGFGSIWFNYFLEDPRNAKASIIDFYKKASVEHKHLLYYLMKGAFKKTGFIIENLSNTK</sequence>
<dbReference type="InterPro" id="IPR050834">
    <property type="entry name" value="Glycosyltransf_2"/>
</dbReference>
<dbReference type="PANTHER" id="PTHR43685:SF2">
    <property type="entry name" value="GLYCOSYLTRANSFERASE 2-LIKE DOMAIN-CONTAINING PROTEIN"/>
    <property type="match status" value="1"/>
</dbReference>
<dbReference type="InterPro" id="IPR029044">
    <property type="entry name" value="Nucleotide-diphossugar_trans"/>
</dbReference>
<dbReference type="EMBL" id="JBHTHU010000005">
    <property type="protein sequence ID" value="MFD0749635.1"/>
    <property type="molecule type" value="Genomic_DNA"/>
</dbReference>
<name>A0ABW2YUU4_9SPHI</name>
<accession>A0ABW2YUU4</accession>
<evidence type="ECO:0000313" key="3">
    <source>
        <dbReference type="Proteomes" id="UP001596958"/>
    </source>
</evidence>
<evidence type="ECO:0000259" key="1">
    <source>
        <dbReference type="Pfam" id="PF00535"/>
    </source>
</evidence>
<proteinExistence type="predicted"/>
<reference evidence="3" key="1">
    <citation type="journal article" date="2019" name="Int. J. Syst. Evol. Microbiol.">
        <title>The Global Catalogue of Microorganisms (GCM) 10K type strain sequencing project: providing services to taxonomists for standard genome sequencing and annotation.</title>
        <authorList>
            <consortium name="The Broad Institute Genomics Platform"/>
            <consortium name="The Broad Institute Genome Sequencing Center for Infectious Disease"/>
            <person name="Wu L."/>
            <person name="Ma J."/>
        </authorList>
    </citation>
    <scope>NUCLEOTIDE SEQUENCE [LARGE SCALE GENOMIC DNA]</scope>
    <source>
        <strain evidence="3">CCUG 63418</strain>
    </source>
</reference>
<keyword evidence="3" id="KW-1185">Reference proteome</keyword>
<dbReference type="InterPro" id="IPR001173">
    <property type="entry name" value="Glyco_trans_2-like"/>
</dbReference>